<feature type="domain" description="TadE-like" evidence="2">
    <location>
        <begin position="26"/>
        <end position="67"/>
    </location>
</feature>
<accession>A0A6N1VG38</accession>
<dbReference type="Pfam" id="PF07811">
    <property type="entry name" value="TadE"/>
    <property type="match status" value="1"/>
</dbReference>
<dbReference type="RefSeq" id="WP_175277405.1">
    <property type="nucleotide sequence ID" value="NZ_CP054836.1"/>
</dbReference>
<keyword evidence="4" id="KW-1185">Reference proteome</keyword>
<evidence type="ECO:0000313" key="4">
    <source>
        <dbReference type="Proteomes" id="UP000509367"/>
    </source>
</evidence>
<keyword evidence="1" id="KW-1133">Transmembrane helix</keyword>
<dbReference type="AlphaFoldDB" id="A0A6N1VG38"/>
<evidence type="ECO:0000256" key="1">
    <source>
        <dbReference type="SAM" id="Phobius"/>
    </source>
</evidence>
<gene>
    <name evidence="3" type="ORF">HTY61_14150</name>
</gene>
<sequence>MTMKAFPTRVLRKAAVMHRFLRDRRGIAAVEFALIVPLMLVMYLGTLEISGAVSINRKVSRVASTVADLVTQQDGVTKAELDDIMEIGEAVLFPYTIKKPDIWITAINVDSSYPKGGKVAWSRRYNEGTFQSGVPEGDDTWVPPDLRIDGTFLVKVEAELDYVPLAAWLIGNSIGTTKDGVGMIEMSERYYLRPRLGEDIPCPDC</sequence>
<keyword evidence="1" id="KW-0472">Membrane</keyword>
<organism evidence="3 4">
    <name type="scientific">Oricola thermophila</name>
    <dbReference type="NCBI Taxonomy" id="2742145"/>
    <lineage>
        <taxon>Bacteria</taxon>
        <taxon>Pseudomonadati</taxon>
        <taxon>Pseudomonadota</taxon>
        <taxon>Alphaproteobacteria</taxon>
        <taxon>Hyphomicrobiales</taxon>
        <taxon>Ahrensiaceae</taxon>
        <taxon>Oricola</taxon>
    </lineage>
</organism>
<name>A0A6N1VG38_9HYPH</name>
<keyword evidence="1" id="KW-0812">Transmembrane</keyword>
<reference evidence="3 4" key="1">
    <citation type="submission" date="2020-06" db="EMBL/GenBank/DDBJ databases">
        <title>Oricola thermophila sp. nov. isolated from a tidal sediments.</title>
        <authorList>
            <person name="Kwon K.K."/>
            <person name="Yang S.-H."/>
            <person name="Park M.-J."/>
        </authorList>
    </citation>
    <scope>NUCLEOTIDE SEQUENCE [LARGE SCALE GENOMIC DNA]</scope>
    <source>
        <strain evidence="3 4">MEBiC13590</strain>
    </source>
</reference>
<evidence type="ECO:0000259" key="2">
    <source>
        <dbReference type="Pfam" id="PF07811"/>
    </source>
</evidence>
<evidence type="ECO:0000313" key="3">
    <source>
        <dbReference type="EMBL" id="QKV19513.1"/>
    </source>
</evidence>
<proteinExistence type="predicted"/>
<dbReference type="EMBL" id="CP054836">
    <property type="protein sequence ID" value="QKV19513.1"/>
    <property type="molecule type" value="Genomic_DNA"/>
</dbReference>
<dbReference type="Proteomes" id="UP000509367">
    <property type="component" value="Chromosome"/>
</dbReference>
<dbReference type="KEGG" id="orm:HTY61_14150"/>
<protein>
    <submittedName>
        <fullName evidence="3">Pilus assembly protein</fullName>
    </submittedName>
</protein>
<dbReference type="InterPro" id="IPR012495">
    <property type="entry name" value="TadE-like_dom"/>
</dbReference>
<feature type="transmembrane region" description="Helical" evidence="1">
    <location>
        <begin position="27"/>
        <end position="45"/>
    </location>
</feature>